<dbReference type="Proteomes" id="UP000499080">
    <property type="component" value="Unassembled WGS sequence"/>
</dbReference>
<dbReference type="AlphaFoldDB" id="A0A4Y2BUP7"/>
<accession>A0A4Y2BUP7</accession>
<protein>
    <submittedName>
        <fullName evidence="1">Uncharacterized protein</fullName>
    </submittedName>
</protein>
<dbReference type="EMBL" id="BGPR01000110">
    <property type="protein sequence ID" value="GBL95297.1"/>
    <property type="molecule type" value="Genomic_DNA"/>
</dbReference>
<name>A0A4Y2BUP7_ARAVE</name>
<evidence type="ECO:0000313" key="2">
    <source>
        <dbReference type="Proteomes" id="UP000499080"/>
    </source>
</evidence>
<organism evidence="1 2">
    <name type="scientific">Araneus ventricosus</name>
    <name type="common">Orbweaver spider</name>
    <name type="synonym">Epeira ventricosa</name>
    <dbReference type="NCBI Taxonomy" id="182803"/>
    <lineage>
        <taxon>Eukaryota</taxon>
        <taxon>Metazoa</taxon>
        <taxon>Ecdysozoa</taxon>
        <taxon>Arthropoda</taxon>
        <taxon>Chelicerata</taxon>
        <taxon>Arachnida</taxon>
        <taxon>Araneae</taxon>
        <taxon>Araneomorphae</taxon>
        <taxon>Entelegynae</taxon>
        <taxon>Araneoidea</taxon>
        <taxon>Araneidae</taxon>
        <taxon>Araneus</taxon>
    </lineage>
</organism>
<keyword evidence="2" id="KW-1185">Reference proteome</keyword>
<evidence type="ECO:0000313" key="1">
    <source>
        <dbReference type="EMBL" id="GBL95297.1"/>
    </source>
</evidence>
<proteinExistence type="predicted"/>
<reference evidence="1 2" key="1">
    <citation type="journal article" date="2019" name="Sci. Rep.">
        <title>Orb-weaving spider Araneus ventricosus genome elucidates the spidroin gene catalogue.</title>
        <authorList>
            <person name="Kono N."/>
            <person name="Nakamura H."/>
            <person name="Ohtoshi R."/>
            <person name="Moran D.A.P."/>
            <person name="Shinohara A."/>
            <person name="Yoshida Y."/>
            <person name="Fujiwara M."/>
            <person name="Mori M."/>
            <person name="Tomita M."/>
            <person name="Arakawa K."/>
        </authorList>
    </citation>
    <scope>NUCLEOTIDE SEQUENCE [LARGE SCALE GENOMIC DNA]</scope>
</reference>
<comment type="caution">
    <text evidence="1">The sequence shown here is derived from an EMBL/GenBank/DDBJ whole genome shotgun (WGS) entry which is preliminary data.</text>
</comment>
<gene>
    <name evidence="1" type="ORF">AVEN_37747_1</name>
</gene>
<sequence>MALAFNGVTPHVSILNYKQSPPPFRSGTDCHRSLPDEVSVHGVKELNYKPRDNFLITTCVIHSGSWLPAPNRADFPLPLVSLKPPLSDGSTA</sequence>